<reference evidence="3" key="1">
    <citation type="submission" date="2022-06" db="EMBL/GenBank/DDBJ databases">
        <title>Isolation and Genomics of Futiania mangrovii gen. nov., sp. nov., a Rare and Metabolically-versatile member in the Class Alphaproteobacteria.</title>
        <authorList>
            <person name="Liu L."/>
            <person name="Huang W.-C."/>
            <person name="Pan J."/>
            <person name="Li J."/>
            <person name="Huang Y."/>
            <person name="Du H."/>
            <person name="Liu Y."/>
            <person name="Li M."/>
        </authorList>
    </citation>
    <scope>NUCLEOTIDE SEQUENCE</scope>
    <source>
        <strain evidence="3">FT118</strain>
    </source>
</reference>
<comment type="caution">
    <text evidence="3">The sequence shown here is derived from an EMBL/GenBank/DDBJ whole genome shotgun (WGS) entry which is preliminary data.</text>
</comment>
<dbReference type="RefSeq" id="WP_269332623.1">
    <property type="nucleotide sequence ID" value="NZ_JAMZFT010000002.1"/>
</dbReference>
<sequence>MYFVYILASGRAGTLYVGMTNDIRRRVWEHREGVADGFTKAHGVKRLVHVEVFETALQAIQREKALKRWRRNWKCNLIERENPEWSDLFDTLGPS</sequence>
<evidence type="ECO:0000313" key="3">
    <source>
        <dbReference type="EMBL" id="MCP1336672.1"/>
    </source>
</evidence>
<dbReference type="AlphaFoldDB" id="A0A9J6PFS0"/>
<dbReference type="InterPro" id="IPR000305">
    <property type="entry name" value="GIY-YIG_endonuc"/>
</dbReference>
<dbReference type="PANTHER" id="PTHR34477:SF5">
    <property type="entry name" value="BSL5627 PROTEIN"/>
    <property type="match status" value="1"/>
</dbReference>
<comment type="similarity">
    <text evidence="1">Belongs to the UPF0213 family.</text>
</comment>
<organism evidence="3 4">
    <name type="scientific">Futiania mangrovi</name>
    <dbReference type="NCBI Taxonomy" id="2959716"/>
    <lineage>
        <taxon>Bacteria</taxon>
        <taxon>Pseudomonadati</taxon>
        <taxon>Pseudomonadota</taxon>
        <taxon>Alphaproteobacteria</taxon>
        <taxon>Futianiales</taxon>
        <taxon>Futianiaceae</taxon>
        <taxon>Futiania</taxon>
    </lineage>
</organism>
<accession>A0A9J6PFS0</accession>
<dbReference type="InterPro" id="IPR035901">
    <property type="entry name" value="GIY-YIG_endonuc_sf"/>
</dbReference>
<dbReference type="Proteomes" id="UP001055804">
    <property type="component" value="Unassembled WGS sequence"/>
</dbReference>
<gene>
    <name evidence="3" type="ORF">NJQ99_09660</name>
</gene>
<evidence type="ECO:0000313" key="4">
    <source>
        <dbReference type="Proteomes" id="UP001055804"/>
    </source>
</evidence>
<dbReference type="Pfam" id="PF01541">
    <property type="entry name" value="GIY-YIG"/>
    <property type="match status" value="1"/>
</dbReference>
<dbReference type="PANTHER" id="PTHR34477">
    <property type="entry name" value="UPF0213 PROTEIN YHBQ"/>
    <property type="match status" value="1"/>
</dbReference>
<dbReference type="EMBL" id="JAMZFT010000002">
    <property type="protein sequence ID" value="MCP1336672.1"/>
    <property type="molecule type" value="Genomic_DNA"/>
</dbReference>
<feature type="domain" description="GIY-YIG" evidence="2">
    <location>
        <begin position="1"/>
        <end position="77"/>
    </location>
</feature>
<dbReference type="SUPFAM" id="SSF82771">
    <property type="entry name" value="GIY-YIG endonuclease"/>
    <property type="match status" value="1"/>
</dbReference>
<protein>
    <submittedName>
        <fullName evidence="3">GIY-YIG nuclease family protein</fullName>
    </submittedName>
</protein>
<dbReference type="InterPro" id="IPR050190">
    <property type="entry name" value="UPF0213_domain"/>
</dbReference>
<evidence type="ECO:0000259" key="2">
    <source>
        <dbReference type="PROSITE" id="PS50164"/>
    </source>
</evidence>
<keyword evidence="4" id="KW-1185">Reference proteome</keyword>
<proteinExistence type="inferred from homology"/>
<dbReference type="PROSITE" id="PS50164">
    <property type="entry name" value="GIY_YIG"/>
    <property type="match status" value="1"/>
</dbReference>
<evidence type="ECO:0000256" key="1">
    <source>
        <dbReference type="ARBA" id="ARBA00007435"/>
    </source>
</evidence>
<name>A0A9J6PFS0_9PROT</name>
<dbReference type="Gene3D" id="3.40.1440.10">
    <property type="entry name" value="GIY-YIG endonuclease"/>
    <property type="match status" value="1"/>
</dbReference>
<dbReference type="CDD" id="cd10448">
    <property type="entry name" value="GIY-YIG_unchar_3"/>
    <property type="match status" value="1"/>
</dbReference>